<evidence type="ECO:0000313" key="13">
    <source>
        <dbReference type="Proteomes" id="UP000231162"/>
    </source>
</evidence>
<dbReference type="PANTHER" id="PTHR21581:SF6">
    <property type="entry name" value="TRAFFICKING PROTEIN PARTICLE COMPLEX SUBUNIT 12"/>
    <property type="match status" value="1"/>
</dbReference>
<evidence type="ECO:0000256" key="8">
    <source>
        <dbReference type="PIRSR" id="PIRSR618044-2"/>
    </source>
</evidence>
<dbReference type="Gene3D" id="3.40.710.10">
    <property type="entry name" value="DD-peptidase/beta-lactamase superfamily"/>
    <property type="match status" value="1"/>
</dbReference>
<keyword evidence="6" id="KW-0961">Cell wall biogenesis/degradation</keyword>
<dbReference type="Proteomes" id="UP000231162">
    <property type="component" value="Unassembled WGS sequence"/>
</dbReference>
<evidence type="ECO:0000256" key="4">
    <source>
        <dbReference type="ARBA" id="ARBA00022960"/>
    </source>
</evidence>
<comment type="similarity">
    <text evidence="1 9">Belongs to the peptidase S11 family.</text>
</comment>
<evidence type="ECO:0000256" key="2">
    <source>
        <dbReference type="ARBA" id="ARBA00022729"/>
    </source>
</evidence>
<dbReference type="InterPro" id="IPR018044">
    <property type="entry name" value="Peptidase_S11"/>
</dbReference>
<feature type="binding site" evidence="8">
    <location>
        <position position="272"/>
    </location>
    <ligand>
        <name>substrate</name>
    </ligand>
</feature>
<sequence length="330" mass="36371">MYRTRISKNAVLISLLIVFAGMYTLYVYFRSIQIQSPVNISISDNLHSLSKPTISLIPIKNSLAKTPQILAHYSALYDVDSGTFLYGERDNDPVPIASITKIMTAIVTLEQYRLNDIVTISKESTLSQGSIINLRAGETITIESLLYGLLIPSGNDAAHALAKQSITIPLYANSGKEPIELFVTIMNDKAKEIGLTHTLYKDPAGLDDTGISTARDQGLLIAYALRNETFRKIINTPETTLYSSDMKISHVLDNSNRLVKEEMHYQGIIGGKTGFTPTAGHNLITAAKREGHTLVAVVFNTYDSVNKAASAIEARKLLDWGFANFTWLKL</sequence>
<evidence type="ECO:0000259" key="11">
    <source>
        <dbReference type="Pfam" id="PF00768"/>
    </source>
</evidence>
<dbReference type="InterPro" id="IPR001967">
    <property type="entry name" value="Peptidase_S11_N"/>
</dbReference>
<dbReference type="PRINTS" id="PR00725">
    <property type="entry name" value="DADACBPTASE1"/>
</dbReference>
<organism evidence="12 13">
    <name type="scientific">Candidatus Berkelbacteria bacterium CG10_big_fil_rev_8_21_14_0_10_43_14</name>
    <dbReference type="NCBI Taxonomy" id="1974515"/>
    <lineage>
        <taxon>Bacteria</taxon>
        <taxon>Candidatus Berkelbacteria</taxon>
    </lineage>
</organism>
<evidence type="ECO:0000256" key="5">
    <source>
        <dbReference type="ARBA" id="ARBA00022984"/>
    </source>
</evidence>
<reference evidence="13" key="1">
    <citation type="submission" date="2017-09" db="EMBL/GenBank/DDBJ databases">
        <title>Depth-based differentiation of microbial function through sediment-hosted aquifers and enrichment of novel symbionts in the deep terrestrial subsurface.</title>
        <authorList>
            <person name="Probst A.J."/>
            <person name="Ladd B."/>
            <person name="Jarett J.K."/>
            <person name="Geller-Mcgrath D.E."/>
            <person name="Sieber C.M.K."/>
            <person name="Emerson J.B."/>
            <person name="Anantharaman K."/>
            <person name="Thomas B.C."/>
            <person name="Malmstrom R."/>
            <person name="Stieglmeier M."/>
            <person name="Klingl A."/>
            <person name="Woyke T."/>
            <person name="Ryan C.M."/>
            <person name="Banfield J.F."/>
        </authorList>
    </citation>
    <scope>NUCLEOTIDE SEQUENCE [LARGE SCALE GENOMIC DNA]</scope>
</reference>
<dbReference type="AlphaFoldDB" id="A0A2M6R8R1"/>
<dbReference type="EMBL" id="PEZX01000029">
    <property type="protein sequence ID" value="PIS06942.1"/>
    <property type="molecule type" value="Genomic_DNA"/>
</dbReference>
<dbReference type="GO" id="GO:0009252">
    <property type="term" value="P:peptidoglycan biosynthetic process"/>
    <property type="evidence" value="ECO:0007669"/>
    <property type="project" value="UniProtKB-KW"/>
</dbReference>
<feature type="active site" description="Acyl-ester intermediate" evidence="7">
    <location>
        <position position="98"/>
    </location>
</feature>
<dbReference type="GO" id="GO:0009002">
    <property type="term" value="F:serine-type D-Ala-D-Ala carboxypeptidase activity"/>
    <property type="evidence" value="ECO:0007669"/>
    <property type="project" value="InterPro"/>
</dbReference>
<keyword evidence="10" id="KW-1133">Transmembrane helix</keyword>
<keyword evidence="4" id="KW-0133">Cell shape</keyword>
<dbReference type="PANTHER" id="PTHR21581">
    <property type="entry name" value="D-ALANYL-D-ALANINE CARBOXYPEPTIDASE"/>
    <property type="match status" value="1"/>
</dbReference>
<keyword evidence="10" id="KW-0812">Transmembrane</keyword>
<comment type="caution">
    <text evidence="12">The sequence shown here is derived from an EMBL/GenBank/DDBJ whole genome shotgun (WGS) entry which is preliminary data.</text>
</comment>
<evidence type="ECO:0000256" key="1">
    <source>
        <dbReference type="ARBA" id="ARBA00007164"/>
    </source>
</evidence>
<dbReference type="SUPFAM" id="SSF56601">
    <property type="entry name" value="beta-lactamase/transpeptidase-like"/>
    <property type="match status" value="1"/>
</dbReference>
<keyword evidence="10" id="KW-0472">Membrane</keyword>
<keyword evidence="2" id="KW-0732">Signal</keyword>
<accession>A0A2M6R8R1</accession>
<dbReference type="GO" id="GO:0006508">
    <property type="term" value="P:proteolysis"/>
    <property type="evidence" value="ECO:0007669"/>
    <property type="project" value="InterPro"/>
</dbReference>
<dbReference type="GO" id="GO:0071555">
    <property type="term" value="P:cell wall organization"/>
    <property type="evidence" value="ECO:0007669"/>
    <property type="project" value="UniProtKB-KW"/>
</dbReference>
<dbReference type="InterPro" id="IPR012338">
    <property type="entry name" value="Beta-lactam/transpept-like"/>
</dbReference>
<keyword evidence="3" id="KW-0378">Hydrolase</keyword>
<feature type="transmembrane region" description="Helical" evidence="10">
    <location>
        <begin position="12"/>
        <end position="29"/>
    </location>
</feature>
<proteinExistence type="inferred from homology"/>
<feature type="active site" evidence="7">
    <location>
        <position position="153"/>
    </location>
</feature>
<dbReference type="Pfam" id="PF00768">
    <property type="entry name" value="Peptidase_S11"/>
    <property type="match status" value="1"/>
</dbReference>
<evidence type="ECO:0000256" key="3">
    <source>
        <dbReference type="ARBA" id="ARBA00022801"/>
    </source>
</evidence>
<name>A0A2M6R8R1_9BACT</name>
<evidence type="ECO:0000256" key="9">
    <source>
        <dbReference type="RuleBase" id="RU004016"/>
    </source>
</evidence>
<evidence type="ECO:0000313" key="12">
    <source>
        <dbReference type="EMBL" id="PIS06942.1"/>
    </source>
</evidence>
<feature type="active site" description="Proton acceptor" evidence="7">
    <location>
        <position position="101"/>
    </location>
</feature>
<keyword evidence="5" id="KW-0573">Peptidoglycan synthesis</keyword>
<evidence type="ECO:0000256" key="10">
    <source>
        <dbReference type="SAM" id="Phobius"/>
    </source>
</evidence>
<feature type="domain" description="Peptidase S11 D-alanyl-D-alanine carboxypeptidase A N-terminal" evidence="11">
    <location>
        <begin position="64"/>
        <end position="301"/>
    </location>
</feature>
<gene>
    <name evidence="12" type="ORF">COT79_02155</name>
</gene>
<evidence type="ECO:0000256" key="7">
    <source>
        <dbReference type="PIRSR" id="PIRSR618044-1"/>
    </source>
</evidence>
<evidence type="ECO:0000256" key="6">
    <source>
        <dbReference type="ARBA" id="ARBA00023316"/>
    </source>
</evidence>
<protein>
    <recommendedName>
        <fullName evidence="11">Peptidase S11 D-alanyl-D-alanine carboxypeptidase A N-terminal domain-containing protein</fullName>
    </recommendedName>
</protein>
<dbReference type="GO" id="GO:0008360">
    <property type="term" value="P:regulation of cell shape"/>
    <property type="evidence" value="ECO:0007669"/>
    <property type="project" value="UniProtKB-KW"/>
</dbReference>